<evidence type="ECO:0000313" key="3">
    <source>
        <dbReference type="Proteomes" id="UP000045706"/>
    </source>
</evidence>
<dbReference type="EMBL" id="CVQI01036148">
    <property type="protein sequence ID" value="CRK46876.1"/>
    <property type="molecule type" value="Genomic_DNA"/>
</dbReference>
<protein>
    <submittedName>
        <fullName evidence="2">Uncharacterized protein</fullName>
    </submittedName>
</protein>
<evidence type="ECO:0000256" key="1">
    <source>
        <dbReference type="SAM" id="MobiDB-lite"/>
    </source>
</evidence>
<proteinExistence type="predicted"/>
<organism evidence="2 3">
    <name type="scientific">Verticillium longisporum</name>
    <name type="common">Verticillium dahliae var. longisporum</name>
    <dbReference type="NCBI Taxonomy" id="100787"/>
    <lineage>
        <taxon>Eukaryota</taxon>
        <taxon>Fungi</taxon>
        <taxon>Dikarya</taxon>
        <taxon>Ascomycota</taxon>
        <taxon>Pezizomycotina</taxon>
        <taxon>Sordariomycetes</taxon>
        <taxon>Hypocreomycetidae</taxon>
        <taxon>Glomerellales</taxon>
        <taxon>Plectosphaerellaceae</taxon>
        <taxon>Verticillium</taxon>
    </lineage>
</organism>
<sequence length="76" mass="7952">MFSVLPSPAATTLRASNYHSPTFFSGTSSRRPTGSSSRPLPRLPIMTSTPDSCSTSSVTSFQMAGNGTWSTTSSTS</sequence>
<dbReference type="Proteomes" id="UP000045706">
    <property type="component" value="Unassembled WGS sequence"/>
</dbReference>
<accession>A0A0G4NKG6</accession>
<feature type="non-terminal residue" evidence="2">
    <location>
        <position position="76"/>
    </location>
</feature>
<feature type="compositionally biased region" description="Polar residues" evidence="1">
    <location>
        <begin position="46"/>
        <end position="67"/>
    </location>
</feature>
<feature type="region of interest" description="Disordered" evidence="1">
    <location>
        <begin position="16"/>
        <end position="76"/>
    </location>
</feature>
<reference evidence="3" key="1">
    <citation type="submission" date="2015-05" db="EMBL/GenBank/DDBJ databases">
        <authorList>
            <person name="Fogelqvist Johan"/>
        </authorList>
    </citation>
    <scope>NUCLEOTIDE SEQUENCE [LARGE SCALE GENOMIC DNA]</scope>
</reference>
<feature type="compositionally biased region" description="Low complexity" evidence="1">
    <location>
        <begin position="25"/>
        <end position="44"/>
    </location>
</feature>
<gene>
    <name evidence="2" type="ORF">BN1723_020178</name>
</gene>
<evidence type="ECO:0000313" key="2">
    <source>
        <dbReference type="EMBL" id="CRK46876.1"/>
    </source>
</evidence>
<dbReference type="AlphaFoldDB" id="A0A0G4NKG6"/>
<name>A0A0G4NKG6_VERLO</name>